<dbReference type="EMBL" id="SPHZ02000001">
    <property type="protein sequence ID" value="KAF0935271.1"/>
    <property type="molecule type" value="Genomic_DNA"/>
</dbReference>
<comment type="caution">
    <text evidence="1">The sequence shown here is derived from an EMBL/GenBank/DDBJ whole genome shotgun (WGS) entry which is preliminary data.</text>
</comment>
<gene>
    <name evidence="1" type="ORF">E2562_031724</name>
</gene>
<evidence type="ECO:0000313" key="2">
    <source>
        <dbReference type="Proteomes" id="UP000479710"/>
    </source>
</evidence>
<name>A0A6G1FEG9_9ORYZ</name>
<reference evidence="1 2" key="1">
    <citation type="submission" date="2019-11" db="EMBL/GenBank/DDBJ databases">
        <title>Whole genome sequence of Oryza granulata.</title>
        <authorList>
            <person name="Li W."/>
        </authorList>
    </citation>
    <scope>NUCLEOTIDE SEQUENCE [LARGE SCALE GENOMIC DNA]</scope>
    <source>
        <strain evidence="2">cv. Menghai</strain>
        <tissue evidence="1">Leaf</tissue>
    </source>
</reference>
<accession>A0A6G1FEG9</accession>
<protein>
    <submittedName>
        <fullName evidence="1">Uncharacterized protein</fullName>
    </submittedName>
</protein>
<keyword evidence="2" id="KW-1185">Reference proteome</keyword>
<dbReference type="Proteomes" id="UP000479710">
    <property type="component" value="Unassembled WGS sequence"/>
</dbReference>
<sequence>MTSALVLTNKIPISRNPSRRLYSLQIAATRVVPLIPRLQIPIKPLTPTSLLIPAIKPELEGHLKLKEYFHVMFTVACARLLDMT</sequence>
<proteinExistence type="predicted"/>
<organism evidence="1 2">
    <name type="scientific">Oryza meyeriana var. granulata</name>
    <dbReference type="NCBI Taxonomy" id="110450"/>
    <lineage>
        <taxon>Eukaryota</taxon>
        <taxon>Viridiplantae</taxon>
        <taxon>Streptophyta</taxon>
        <taxon>Embryophyta</taxon>
        <taxon>Tracheophyta</taxon>
        <taxon>Spermatophyta</taxon>
        <taxon>Magnoliopsida</taxon>
        <taxon>Liliopsida</taxon>
        <taxon>Poales</taxon>
        <taxon>Poaceae</taxon>
        <taxon>BOP clade</taxon>
        <taxon>Oryzoideae</taxon>
        <taxon>Oryzeae</taxon>
        <taxon>Oryzinae</taxon>
        <taxon>Oryza</taxon>
        <taxon>Oryza meyeriana</taxon>
    </lineage>
</organism>
<dbReference type="AlphaFoldDB" id="A0A6G1FEG9"/>
<evidence type="ECO:0000313" key="1">
    <source>
        <dbReference type="EMBL" id="KAF0935271.1"/>
    </source>
</evidence>